<evidence type="ECO:0000256" key="1">
    <source>
        <dbReference type="ARBA" id="ARBA00004651"/>
    </source>
</evidence>
<proteinExistence type="predicted"/>
<comment type="subcellular location">
    <subcellularLocation>
        <location evidence="1">Cell membrane</location>
        <topology evidence="1">Multi-pass membrane protein</topology>
    </subcellularLocation>
</comment>
<dbReference type="PANTHER" id="PTHR32507:SF8">
    <property type="entry name" value="CNH1P"/>
    <property type="match status" value="1"/>
</dbReference>
<evidence type="ECO:0000313" key="11">
    <source>
        <dbReference type="Proteomes" id="UP001199642"/>
    </source>
</evidence>
<dbReference type="RefSeq" id="WP_231819572.1">
    <property type="nucleotide sequence ID" value="NZ_CP082781.1"/>
</dbReference>
<evidence type="ECO:0000256" key="7">
    <source>
        <dbReference type="ARBA" id="ARBA00023136"/>
    </source>
</evidence>
<feature type="transmembrane region" description="Helical" evidence="8">
    <location>
        <begin position="89"/>
        <end position="111"/>
    </location>
</feature>
<keyword evidence="2" id="KW-0813">Transport</keyword>
<dbReference type="Pfam" id="PF00999">
    <property type="entry name" value="Na_H_Exchanger"/>
    <property type="match status" value="1"/>
</dbReference>
<dbReference type="EMBL" id="CP082781">
    <property type="protein sequence ID" value="UGS25797.1"/>
    <property type="molecule type" value="Genomic_DNA"/>
</dbReference>
<evidence type="ECO:0000256" key="2">
    <source>
        <dbReference type="ARBA" id="ARBA00022448"/>
    </source>
</evidence>
<feature type="domain" description="Cation/H+ exchanger transmembrane" evidence="9">
    <location>
        <begin position="16"/>
        <end position="417"/>
    </location>
</feature>
<gene>
    <name evidence="10" type="ORF">K8F61_14205</name>
</gene>
<keyword evidence="7 8" id="KW-0472">Membrane</keyword>
<feature type="transmembrane region" description="Helical" evidence="8">
    <location>
        <begin position="159"/>
        <end position="180"/>
    </location>
</feature>
<sequence length="435" mass="45382">MSPLVLIGLVAVLLWSLVSHRFERWGVAGPAALIVLGAATVAADLPAFEGAIDAEWSEKVVEVVLAILLFVDATAVSGKGIFGGEGRATLRLILIGLPLSLILAVVAGVLVMPNSVFVILVIACVVMPTDFAPAARILRLRHVPPRVRQILNVESGYNDGLVSPLFGMALATSVVITGVLRAESGQDDGMLDTEVEHFVSAFLTAVPATAVAIAVGVAFGALVGWAVRVLHARGFADDGGVRFVMLLLPLIAYGVAILIPVVHANGFVAAFVAGVAYRVARTRRLPERTIPHAELILVEETGLLASNLVWFMLGGTAVVAVLDGIDPAVVLFAVLALTLLRMVPVWLSLMGSSVGRRDRVLIGALGPRGTASIVFGLLAFNALPTNSVEADLVLDVMVVTVVLSVLLHGVVAPTVLRRLDRGSALSAAGADHATH</sequence>
<evidence type="ECO:0000256" key="8">
    <source>
        <dbReference type="SAM" id="Phobius"/>
    </source>
</evidence>
<evidence type="ECO:0000256" key="3">
    <source>
        <dbReference type="ARBA" id="ARBA00022449"/>
    </source>
</evidence>
<name>A0ABY3RPY0_9MICO</name>
<feature type="transmembrane region" description="Helical" evidence="8">
    <location>
        <begin position="328"/>
        <end position="349"/>
    </location>
</feature>
<feature type="transmembrane region" description="Helical" evidence="8">
    <location>
        <begin position="63"/>
        <end position="82"/>
    </location>
</feature>
<feature type="transmembrane region" description="Helical" evidence="8">
    <location>
        <begin position="361"/>
        <end position="380"/>
    </location>
</feature>
<keyword evidence="6" id="KW-0406">Ion transport</keyword>
<feature type="transmembrane region" description="Helical" evidence="8">
    <location>
        <begin position="239"/>
        <end position="256"/>
    </location>
</feature>
<organism evidence="10 11">
    <name type="scientific">Microbacterium resistens</name>
    <dbReference type="NCBI Taxonomy" id="156977"/>
    <lineage>
        <taxon>Bacteria</taxon>
        <taxon>Bacillati</taxon>
        <taxon>Actinomycetota</taxon>
        <taxon>Actinomycetes</taxon>
        <taxon>Micrococcales</taxon>
        <taxon>Microbacteriaceae</taxon>
        <taxon>Microbacterium</taxon>
    </lineage>
</organism>
<feature type="transmembrane region" description="Helical" evidence="8">
    <location>
        <begin position="262"/>
        <end position="280"/>
    </location>
</feature>
<feature type="transmembrane region" description="Helical" evidence="8">
    <location>
        <begin position="301"/>
        <end position="322"/>
    </location>
</feature>
<feature type="transmembrane region" description="Helical" evidence="8">
    <location>
        <begin position="117"/>
        <end position="138"/>
    </location>
</feature>
<accession>A0ABY3RPY0</accession>
<keyword evidence="11" id="KW-1185">Reference proteome</keyword>
<dbReference type="InterPro" id="IPR006153">
    <property type="entry name" value="Cation/H_exchanger_TM"/>
</dbReference>
<dbReference type="Proteomes" id="UP001199642">
    <property type="component" value="Chromosome"/>
</dbReference>
<reference evidence="10 11" key="1">
    <citation type="submission" date="2023-01" db="EMBL/GenBank/DDBJ databases">
        <title>Characterization of estradiol degrading bacteria Microbacterium sp. MZT7 and reveal degrading genes through genome analysis.</title>
        <authorList>
            <person name="Hao P."/>
            <person name="Gao Y."/>
        </authorList>
    </citation>
    <scope>NUCLEOTIDE SEQUENCE [LARGE SCALE GENOMIC DNA]</scope>
    <source>
        <strain evidence="10 11">MZT7</strain>
    </source>
</reference>
<keyword evidence="5 8" id="KW-1133">Transmembrane helix</keyword>
<keyword evidence="3" id="KW-0050">Antiport</keyword>
<evidence type="ECO:0000256" key="4">
    <source>
        <dbReference type="ARBA" id="ARBA00022692"/>
    </source>
</evidence>
<feature type="transmembrane region" description="Helical" evidence="8">
    <location>
        <begin position="200"/>
        <end position="227"/>
    </location>
</feature>
<keyword evidence="4 8" id="KW-0812">Transmembrane</keyword>
<evidence type="ECO:0000256" key="6">
    <source>
        <dbReference type="ARBA" id="ARBA00023065"/>
    </source>
</evidence>
<evidence type="ECO:0000259" key="9">
    <source>
        <dbReference type="Pfam" id="PF00999"/>
    </source>
</evidence>
<feature type="transmembrane region" description="Helical" evidence="8">
    <location>
        <begin position="392"/>
        <end position="416"/>
    </location>
</feature>
<protein>
    <submittedName>
        <fullName evidence="10">Cation:proton antiporter</fullName>
    </submittedName>
</protein>
<evidence type="ECO:0000256" key="5">
    <source>
        <dbReference type="ARBA" id="ARBA00022989"/>
    </source>
</evidence>
<dbReference type="PANTHER" id="PTHR32507">
    <property type="entry name" value="NA(+)/H(+) ANTIPORTER 1"/>
    <property type="match status" value="1"/>
</dbReference>
<evidence type="ECO:0000313" key="10">
    <source>
        <dbReference type="EMBL" id="UGS25797.1"/>
    </source>
</evidence>